<gene>
    <name evidence="1" type="ORF">C823_05155</name>
</gene>
<protein>
    <submittedName>
        <fullName evidence="1">Uncharacterized protein</fullName>
    </submittedName>
</protein>
<reference evidence="1 2" key="1">
    <citation type="journal article" date="2014" name="Genome Announc.">
        <title>Draft genome sequences of the altered schaedler flora, a defined bacterial community from gnotobiotic mice.</title>
        <authorList>
            <person name="Wannemuehler M.J."/>
            <person name="Overstreet A.M."/>
            <person name="Ward D.V."/>
            <person name="Phillips G.J."/>
        </authorList>
    </citation>
    <scope>NUCLEOTIDE SEQUENCE [LARGE SCALE GENOMIC DNA]</scope>
    <source>
        <strain evidence="1 2">ASF492</strain>
    </source>
</reference>
<dbReference type="AlphaFoldDB" id="N1ZSY9"/>
<evidence type="ECO:0000313" key="2">
    <source>
        <dbReference type="Proteomes" id="UP000012589"/>
    </source>
</evidence>
<organism evidence="1 2">
    <name type="scientific">Eubacterium plexicaudatum ASF492</name>
    <dbReference type="NCBI Taxonomy" id="1235802"/>
    <lineage>
        <taxon>Bacteria</taxon>
        <taxon>Bacillati</taxon>
        <taxon>Bacillota</taxon>
        <taxon>Clostridia</taxon>
        <taxon>Eubacteriales</taxon>
        <taxon>Eubacteriaceae</taxon>
        <taxon>Eubacterium</taxon>
    </lineage>
</organism>
<keyword evidence="2" id="KW-1185">Reference proteome</keyword>
<accession>N1ZSY9</accession>
<name>N1ZSY9_9FIRM</name>
<dbReference type="STRING" id="1235802.C823_05155"/>
<evidence type="ECO:0000313" key="1">
    <source>
        <dbReference type="EMBL" id="EMZ20167.1"/>
    </source>
</evidence>
<dbReference type="EMBL" id="AQFT01000149">
    <property type="protein sequence ID" value="EMZ20167.1"/>
    <property type="molecule type" value="Genomic_DNA"/>
</dbReference>
<dbReference type="HOGENOM" id="CLU_2897467_0_0_9"/>
<dbReference type="Gene3D" id="3.40.50.1820">
    <property type="entry name" value="alpha/beta hydrolase"/>
    <property type="match status" value="1"/>
</dbReference>
<comment type="caution">
    <text evidence="1">The sequence shown here is derived from an EMBL/GenBank/DDBJ whole genome shotgun (WGS) entry which is preliminary data.</text>
</comment>
<dbReference type="eggNOG" id="COG1073">
    <property type="taxonomic scope" value="Bacteria"/>
</dbReference>
<sequence>MLRRKNTDHGKTQYAEDGYVTAWFMWQLQGDEEAAKAFVGENPELLHNELYQDQKTNWQMSQ</sequence>
<proteinExistence type="predicted"/>
<dbReference type="Proteomes" id="UP000012589">
    <property type="component" value="Unassembled WGS sequence"/>
</dbReference>
<dbReference type="PATRIC" id="fig|1235802.3.peg.5442"/>
<dbReference type="OrthoDB" id="9812672at2"/>
<dbReference type="InterPro" id="IPR029058">
    <property type="entry name" value="AB_hydrolase_fold"/>
</dbReference>